<gene>
    <name evidence="1" type="ORF">Tco_0974242</name>
</gene>
<dbReference type="EMBL" id="BQNB010016123">
    <property type="protein sequence ID" value="GJT48085.1"/>
    <property type="molecule type" value="Genomic_DNA"/>
</dbReference>
<comment type="caution">
    <text evidence="1">The sequence shown here is derived from an EMBL/GenBank/DDBJ whole genome shotgun (WGS) entry which is preliminary data.</text>
</comment>
<organism evidence="1 2">
    <name type="scientific">Tanacetum coccineum</name>
    <dbReference type="NCBI Taxonomy" id="301880"/>
    <lineage>
        <taxon>Eukaryota</taxon>
        <taxon>Viridiplantae</taxon>
        <taxon>Streptophyta</taxon>
        <taxon>Embryophyta</taxon>
        <taxon>Tracheophyta</taxon>
        <taxon>Spermatophyta</taxon>
        <taxon>Magnoliopsida</taxon>
        <taxon>eudicotyledons</taxon>
        <taxon>Gunneridae</taxon>
        <taxon>Pentapetalae</taxon>
        <taxon>asterids</taxon>
        <taxon>campanulids</taxon>
        <taxon>Asterales</taxon>
        <taxon>Asteraceae</taxon>
        <taxon>Asteroideae</taxon>
        <taxon>Anthemideae</taxon>
        <taxon>Anthemidinae</taxon>
        <taxon>Tanacetum</taxon>
    </lineage>
</organism>
<evidence type="ECO:0000313" key="2">
    <source>
        <dbReference type="Proteomes" id="UP001151760"/>
    </source>
</evidence>
<name>A0ABQ5EB11_9ASTR</name>
<reference evidence="1" key="2">
    <citation type="submission" date="2022-01" db="EMBL/GenBank/DDBJ databases">
        <authorList>
            <person name="Yamashiro T."/>
            <person name="Shiraishi A."/>
            <person name="Satake H."/>
            <person name="Nakayama K."/>
        </authorList>
    </citation>
    <scope>NUCLEOTIDE SEQUENCE</scope>
</reference>
<protein>
    <submittedName>
        <fullName evidence="1">Uncharacterized protein</fullName>
    </submittedName>
</protein>
<accession>A0ABQ5EB11</accession>
<evidence type="ECO:0000313" key="1">
    <source>
        <dbReference type="EMBL" id="GJT48085.1"/>
    </source>
</evidence>
<dbReference type="Proteomes" id="UP001151760">
    <property type="component" value="Unassembled WGS sequence"/>
</dbReference>
<reference evidence="1" key="1">
    <citation type="journal article" date="2022" name="Int. J. Mol. Sci.">
        <title>Draft Genome of Tanacetum Coccineum: Genomic Comparison of Closely Related Tanacetum-Family Plants.</title>
        <authorList>
            <person name="Yamashiro T."/>
            <person name="Shiraishi A."/>
            <person name="Nakayama K."/>
            <person name="Satake H."/>
        </authorList>
    </citation>
    <scope>NUCLEOTIDE SEQUENCE</scope>
</reference>
<proteinExistence type="predicted"/>
<keyword evidence="2" id="KW-1185">Reference proteome</keyword>
<sequence>MCQPTGWDAQPHGWGSDEAPADRLEVRAGRLEALSGPVLFSFDTRLARGVLRSSPNPLISSFAKRNKHGTIEYHLQQVKNTNLKWRVLPSAERHAYCERLSKLQVKGFRIPRVPSWTLFYNYNIEETLKNKMNYEYLHDDGDVFVDYSWERALLIYGDVYPEWCLEFFSTMYFDRGVDRTKLMMKKCIWFKLCGVEKVLTLLEFVVLLGLYEEDELSHRVWVLVSKEDGFKIPGSGYEIGGSSAGFHGDDFDPIVHSENCVDCDDDEMQD</sequence>